<evidence type="ECO:0000313" key="2">
    <source>
        <dbReference type="EMBL" id="KAH0458619.1"/>
    </source>
</evidence>
<feature type="compositionally biased region" description="Gly residues" evidence="1">
    <location>
        <begin position="28"/>
        <end position="37"/>
    </location>
</feature>
<reference evidence="2 3" key="1">
    <citation type="journal article" date="2021" name="Hortic Res">
        <title>Chromosome-scale assembly of the Dendrobium chrysotoxum genome enhances the understanding of orchid evolution.</title>
        <authorList>
            <person name="Zhang Y."/>
            <person name="Zhang G.Q."/>
            <person name="Zhang D."/>
            <person name="Liu X.D."/>
            <person name="Xu X.Y."/>
            <person name="Sun W.H."/>
            <person name="Yu X."/>
            <person name="Zhu X."/>
            <person name="Wang Z.W."/>
            <person name="Zhao X."/>
            <person name="Zhong W.Y."/>
            <person name="Chen H."/>
            <person name="Yin W.L."/>
            <person name="Huang T."/>
            <person name="Niu S.C."/>
            <person name="Liu Z.J."/>
        </authorList>
    </citation>
    <scope>NUCLEOTIDE SEQUENCE [LARGE SCALE GENOMIC DNA]</scope>
    <source>
        <strain evidence="2">Lindl</strain>
    </source>
</reference>
<dbReference type="AlphaFoldDB" id="A0AAV7GSA9"/>
<proteinExistence type="predicted"/>
<dbReference type="Proteomes" id="UP000775213">
    <property type="component" value="Unassembled WGS sequence"/>
</dbReference>
<comment type="caution">
    <text evidence="2">The sequence shown here is derived from an EMBL/GenBank/DDBJ whole genome shotgun (WGS) entry which is preliminary data.</text>
</comment>
<dbReference type="EMBL" id="JAGFBR010000011">
    <property type="protein sequence ID" value="KAH0458619.1"/>
    <property type="molecule type" value="Genomic_DNA"/>
</dbReference>
<evidence type="ECO:0000313" key="3">
    <source>
        <dbReference type="Proteomes" id="UP000775213"/>
    </source>
</evidence>
<feature type="compositionally biased region" description="Basic and acidic residues" evidence="1">
    <location>
        <begin position="40"/>
        <end position="54"/>
    </location>
</feature>
<keyword evidence="3" id="KW-1185">Reference proteome</keyword>
<feature type="region of interest" description="Disordered" evidence="1">
    <location>
        <begin position="19"/>
        <end position="54"/>
    </location>
</feature>
<protein>
    <submittedName>
        <fullName evidence="2">Uncharacterized protein</fullName>
    </submittedName>
</protein>
<gene>
    <name evidence="2" type="ORF">IEQ34_011433</name>
</gene>
<name>A0AAV7GSA9_DENCH</name>
<sequence length="162" mass="17733">MGEEMIGWLELKKCSGMGEIRPQAPGQEVGGGRGLGSTGREVESSLDRGKEREDRSLVGFGTEEGVGHGSETTLYRIKDQWKLLITIKCLEQRAFQLIKLSRESSRLRPLVSIGKKATAIADTLITISKRRIASVWWQSSTKATATRGEMIPPILPTALAVP</sequence>
<organism evidence="2 3">
    <name type="scientific">Dendrobium chrysotoxum</name>
    <name type="common">Orchid</name>
    <dbReference type="NCBI Taxonomy" id="161865"/>
    <lineage>
        <taxon>Eukaryota</taxon>
        <taxon>Viridiplantae</taxon>
        <taxon>Streptophyta</taxon>
        <taxon>Embryophyta</taxon>
        <taxon>Tracheophyta</taxon>
        <taxon>Spermatophyta</taxon>
        <taxon>Magnoliopsida</taxon>
        <taxon>Liliopsida</taxon>
        <taxon>Asparagales</taxon>
        <taxon>Orchidaceae</taxon>
        <taxon>Epidendroideae</taxon>
        <taxon>Malaxideae</taxon>
        <taxon>Dendrobiinae</taxon>
        <taxon>Dendrobium</taxon>
    </lineage>
</organism>
<accession>A0AAV7GSA9</accession>
<evidence type="ECO:0000256" key="1">
    <source>
        <dbReference type="SAM" id="MobiDB-lite"/>
    </source>
</evidence>